<dbReference type="VEuPathDB" id="FungiDB:AMAG_15559"/>
<organism evidence="1 2">
    <name type="scientific">Allomyces macrogynus (strain ATCC 38327)</name>
    <name type="common">Allomyces javanicus var. macrogynus</name>
    <dbReference type="NCBI Taxonomy" id="578462"/>
    <lineage>
        <taxon>Eukaryota</taxon>
        <taxon>Fungi</taxon>
        <taxon>Fungi incertae sedis</taxon>
        <taxon>Blastocladiomycota</taxon>
        <taxon>Blastocladiomycetes</taxon>
        <taxon>Blastocladiales</taxon>
        <taxon>Blastocladiaceae</taxon>
        <taxon>Allomyces</taxon>
    </lineage>
</organism>
<reference evidence="2" key="2">
    <citation type="submission" date="2009-11" db="EMBL/GenBank/DDBJ databases">
        <title>The Genome Sequence of Allomyces macrogynus strain ATCC 38327.</title>
        <authorList>
            <consortium name="The Broad Institute Genome Sequencing Platform"/>
            <person name="Russ C."/>
            <person name="Cuomo C."/>
            <person name="Shea T."/>
            <person name="Young S.K."/>
            <person name="Zeng Q."/>
            <person name="Koehrsen M."/>
            <person name="Haas B."/>
            <person name="Borodovsky M."/>
            <person name="Guigo R."/>
            <person name="Alvarado L."/>
            <person name="Berlin A."/>
            <person name="Borenstein D."/>
            <person name="Chen Z."/>
            <person name="Engels R."/>
            <person name="Freedman E."/>
            <person name="Gellesch M."/>
            <person name="Goldberg J."/>
            <person name="Griggs A."/>
            <person name="Gujja S."/>
            <person name="Heiman D."/>
            <person name="Hepburn T."/>
            <person name="Howarth C."/>
            <person name="Jen D."/>
            <person name="Larson L."/>
            <person name="Lewis B."/>
            <person name="Mehta T."/>
            <person name="Park D."/>
            <person name="Pearson M."/>
            <person name="Roberts A."/>
            <person name="Saif S."/>
            <person name="Shenoy N."/>
            <person name="Sisk P."/>
            <person name="Stolte C."/>
            <person name="Sykes S."/>
            <person name="Walk T."/>
            <person name="White J."/>
            <person name="Yandava C."/>
            <person name="Burger G."/>
            <person name="Gray M.W."/>
            <person name="Holland P.W.H."/>
            <person name="King N."/>
            <person name="Lang F.B.F."/>
            <person name="Roger A.J."/>
            <person name="Ruiz-Trillo I."/>
            <person name="Lander E."/>
            <person name="Nusbaum C."/>
        </authorList>
    </citation>
    <scope>NUCLEOTIDE SEQUENCE [LARGE SCALE GENOMIC DNA]</scope>
    <source>
        <strain evidence="2">ATCC 38327</strain>
    </source>
</reference>
<sequence length="132" mass="14392">MALLKRSAGVADLTALPDDLDFELAIHVVVRHADSRQMEVPVTVDALQTVRQLKYSLRHLVPADVDDAARVAWSVAKNVERREVSAVDLVAAKETPLTRTNDVDHVYEVLSEGDTLVAEVRDVPAAATNRAA</sequence>
<gene>
    <name evidence="1" type="ORF">AMAG_15559</name>
</gene>
<dbReference type="AlphaFoldDB" id="A0A0L0T9C9"/>
<reference evidence="1 2" key="1">
    <citation type="submission" date="2009-11" db="EMBL/GenBank/DDBJ databases">
        <title>Annotation of Allomyces macrogynus ATCC 38327.</title>
        <authorList>
            <consortium name="The Broad Institute Genome Sequencing Platform"/>
            <person name="Russ C."/>
            <person name="Cuomo C."/>
            <person name="Burger G."/>
            <person name="Gray M.W."/>
            <person name="Holland P.W.H."/>
            <person name="King N."/>
            <person name="Lang F.B.F."/>
            <person name="Roger A.J."/>
            <person name="Ruiz-Trillo I."/>
            <person name="Young S.K."/>
            <person name="Zeng Q."/>
            <person name="Gargeya S."/>
            <person name="Fitzgerald M."/>
            <person name="Haas B."/>
            <person name="Abouelleil A."/>
            <person name="Alvarado L."/>
            <person name="Arachchi H.M."/>
            <person name="Berlin A."/>
            <person name="Chapman S.B."/>
            <person name="Gearin G."/>
            <person name="Goldberg J."/>
            <person name="Griggs A."/>
            <person name="Gujja S."/>
            <person name="Hansen M."/>
            <person name="Heiman D."/>
            <person name="Howarth C."/>
            <person name="Larimer J."/>
            <person name="Lui A."/>
            <person name="MacDonald P.J.P."/>
            <person name="McCowen C."/>
            <person name="Montmayeur A."/>
            <person name="Murphy C."/>
            <person name="Neiman D."/>
            <person name="Pearson M."/>
            <person name="Priest M."/>
            <person name="Roberts A."/>
            <person name="Saif S."/>
            <person name="Shea T."/>
            <person name="Sisk P."/>
            <person name="Stolte C."/>
            <person name="Sykes S."/>
            <person name="Wortman J."/>
            <person name="Nusbaum C."/>
            <person name="Birren B."/>
        </authorList>
    </citation>
    <scope>NUCLEOTIDE SEQUENCE [LARGE SCALE GENOMIC DNA]</scope>
    <source>
        <strain evidence="1 2">ATCC 38327</strain>
    </source>
</reference>
<name>A0A0L0T9C9_ALLM3</name>
<dbReference type="Proteomes" id="UP000054350">
    <property type="component" value="Unassembled WGS sequence"/>
</dbReference>
<protein>
    <submittedName>
        <fullName evidence="1">Uncharacterized protein</fullName>
    </submittedName>
</protein>
<accession>A0A0L0T9C9</accession>
<proteinExistence type="predicted"/>
<evidence type="ECO:0000313" key="1">
    <source>
        <dbReference type="EMBL" id="KNE71320.1"/>
    </source>
</evidence>
<evidence type="ECO:0000313" key="2">
    <source>
        <dbReference type="Proteomes" id="UP000054350"/>
    </source>
</evidence>
<keyword evidence="2" id="KW-1185">Reference proteome</keyword>
<dbReference type="EMBL" id="GG745371">
    <property type="protein sequence ID" value="KNE71320.1"/>
    <property type="molecule type" value="Genomic_DNA"/>
</dbReference>
<dbReference type="OrthoDB" id="5542045at2759"/>